<sequence length="219" mass="24703">MTRRLLIVTVGLIFVMALISWADTKPIPRLIEMVSTDAIPEFRLAAARTLVAAYLFIGRPLSELDPLIQKIEKERGFKELRQAVDEAKQEKVISACWNLPTVENPVVAGIDLRTKTVAELEQLAIYGSSPQLREAATKMMINKYLTPKAKLYPEWYTYRIKAEEDFDAVKVQFYLWTVGVAPQAVEIKTIALIPLSQIFFAEFLITLPASQVTAKLKCS</sequence>
<accession>H5SP69</accession>
<dbReference type="AlphaFoldDB" id="H5SP69"/>
<reference evidence="1" key="1">
    <citation type="journal article" date="2005" name="Environ. Microbiol.">
        <title>Genetic and functional properties of uncultivated thermophilic crenarchaeotes from a subsurface gold mine as revealed by analysis of genome fragments.</title>
        <authorList>
            <person name="Nunoura T."/>
            <person name="Hirayama H."/>
            <person name="Takami H."/>
            <person name="Oida H."/>
            <person name="Nishi S."/>
            <person name="Shimamura S."/>
            <person name="Suzuki Y."/>
            <person name="Inagaki F."/>
            <person name="Takai K."/>
            <person name="Nealson K.H."/>
            <person name="Horikoshi K."/>
        </authorList>
    </citation>
    <scope>NUCLEOTIDE SEQUENCE</scope>
</reference>
<name>H5SP69_9BACT</name>
<organism evidence="1">
    <name type="scientific">uncultured Acetothermia bacterium</name>
    <dbReference type="NCBI Taxonomy" id="236499"/>
    <lineage>
        <taxon>Bacteria</taxon>
        <taxon>Candidatus Bipolaricaulota</taxon>
        <taxon>environmental samples</taxon>
    </lineage>
</organism>
<gene>
    <name evidence="1" type="ORF">HGMM_F53C10C29</name>
</gene>
<dbReference type="EMBL" id="AP011789">
    <property type="protein sequence ID" value="BAL57955.1"/>
    <property type="molecule type" value="Genomic_DNA"/>
</dbReference>
<reference evidence="1" key="2">
    <citation type="journal article" date="2012" name="PLoS ONE">
        <title>A Deeply Branching Thermophilic Bacterium with an Ancient Acetyl-CoA Pathway Dominates a Subsurface Ecosystem.</title>
        <authorList>
            <person name="Takami H."/>
            <person name="Noguchi H."/>
            <person name="Takaki Y."/>
            <person name="Uchiyama I."/>
            <person name="Toyoda A."/>
            <person name="Nishi S."/>
            <person name="Chee G.-J."/>
            <person name="Arai W."/>
            <person name="Nunoura T."/>
            <person name="Itoh T."/>
            <person name="Hattori M."/>
            <person name="Takai K."/>
        </authorList>
    </citation>
    <scope>NUCLEOTIDE SEQUENCE</scope>
</reference>
<proteinExistence type="predicted"/>
<evidence type="ECO:0000313" key="1">
    <source>
        <dbReference type="EMBL" id="BAL57955.1"/>
    </source>
</evidence>
<protein>
    <submittedName>
        <fullName evidence="1">Uncharacterized protein</fullName>
    </submittedName>
</protein>